<name>A0A918N5J6_9FLAO</name>
<proteinExistence type="predicted"/>
<evidence type="ECO:0000313" key="2">
    <source>
        <dbReference type="Proteomes" id="UP000601108"/>
    </source>
</evidence>
<sequence length="163" mass="18942">MTKLKFFLILFIVITLTSCDDKQVFDDYQNVSDAWGMNEKISFTLPELDTTKTYNLFINIRNTNDYKYSNLFLISKMQFPNGKVVTDTLEYRFATPDGQWLGTGFSDLKENKLWYKEKVKFEEKGNYIITLQHAMRKNGEVDGVSSLEGITDVGFRIENTQNP</sequence>
<organism evidence="1 2">
    <name type="scientific">Aquimarina muelleri</name>
    <dbReference type="NCBI Taxonomy" id="279356"/>
    <lineage>
        <taxon>Bacteria</taxon>
        <taxon>Pseudomonadati</taxon>
        <taxon>Bacteroidota</taxon>
        <taxon>Flavobacteriia</taxon>
        <taxon>Flavobacteriales</taxon>
        <taxon>Flavobacteriaceae</taxon>
        <taxon>Aquimarina</taxon>
    </lineage>
</organism>
<dbReference type="RefSeq" id="WP_027413313.1">
    <property type="nucleotide sequence ID" value="NZ_BMWS01000028.1"/>
</dbReference>
<dbReference type="Pfam" id="PF14109">
    <property type="entry name" value="GldH_lipo"/>
    <property type="match status" value="1"/>
</dbReference>
<dbReference type="PROSITE" id="PS51257">
    <property type="entry name" value="PROKAR_LIPOPROTEIN"/>
    <property type="match status" value="1"/>
</dbReference>
<accession>A0A918N5J6</accession>
<dbReference type="EMBL" id="BMWS01000028">
    <property type="protein sequence ID" value="GGX29926.1"/>
    <property type="molecule type" value="Genomic_DNA"/>
</dbReference>
<gene>
    <name evidence="1" type="primary">gldH</name>
    <name evidence="1" type="ORF">GCM10007384_33870</name>
</gene>
<dbReference type="AlphaFoldDB" id="A0A918N5J6"/>
<keyword evidence="2" id="KW-1185">Reference proteome</keyword>
<dbReference type="InterPro" id="IPR020018">
    <property type="entry name" value="Motility-assoc_lipoprot_GldH"/>
</dbReference>
<dbReference type="Proteomes" id="UP000601108">
    <property type="component" value="Unassembled WGS sequence"/>
</dbReference>
<evidence type="ECO:0000313" key="1">
    <source>
        <dbReference type="EMBL" id="GGX29926.1"/>
    </source>
</evidence>
<protein>
    <submittedName>
        <fullName evidence="1">Gliding motility lipoprotein GldH</fullName>
    </submittedName>
</protein>
<comment type="caution">
    <text evidence="1">The sequence shown here is derived from an EMBL/GenBank/DDBJ whole genome shotgun (WGS) entry which is preliminary data.</text>
</comment>
<dbReference type="NCBIfam" id="TIGR03511">
    <property type="entry name" value="GldH_lipo"/>
    <property type="match status" value="1"/>
</dbReference>
<reference evidence="1 2" key="1">
    <citation type="journal article" date="2014" name="Int. J. Syst. Evol. Microbiol.">
        <title>Complete genome sequence of Corynebacterium casei LMG S-19264T (=DSM 44701T), isolated from a smear-ripened cheese.</title>
        <authorList>
            <consortium name="US DOE Joint Genome Institute (JGI-PGF)"/>
            <person name="Walter F."/>
            <person name="Albersmeier A."/>
            <person name="Kalinowski J."/>
            <person name="Ruckert C."/>
        </authorList>
    </citation>
    <scope>NUCLEOTIDE SEQUENCE [LARGE SCALE GENOMIC DNA]</scope>
    <source>
        <strain evidence="1 2">KCTC 12285</strain>
    </source>
</reference>
<keyword evidence="1" id="KW-0449">Lipoprotein</keyword>